<evidence type="ECO:0000256" key="4">
    <source>
        <dbReference type="ARBA" id="ARBA00022857"/>
    </source>
</evidence>
<sequence length="296" mass="30673">MQDRDTPADRYAVIGNPVAHSRSPTIHAAFAAATGQHLVYERVLAPMDGFEATVRHFAAAGGRGCNVTVPFKFDAFRLCAGRSERATLAEAANVIRFDADGWWADNTDGIGLITDIEQNAGHSIAGQQVLMIGAGGASAGVLGPLLHARPARVVVANRTASKAVALCERHHALADALGVALEATGLSDAGTGFDLVLNASASSLGGGAPPVSSRTLRAGTLVVDLMYGPAADGFLTWAQAHGARARDGLGMLVEQAAAAFELWRGIRPATAPVLDMLRAQLRQGALSSGPSDRPLR</sequence>
<dbReference type="SUPFAM" id="SSF53223">
    <property type="entry name" value="Aminoacid dehydrogenase-like, N-terminal domain"/>
    <property type="match status" value="1"/>
</dbReference>
<dbReference type="NCBIfam" id="NF001310">
    <property type="entry name" value="PRK00258.1-2"/>
    <property type="match status" value="1"/>
</dbReference>
<feature type="binding site" evidence="8">
    <location>
        <position position="93"/>
    </location>
    <ligand>
        <name>shikimate</name>
        <dbReference type="ChEBI" id="CHEBI:36208"/>
    </ligand>
</feature>
<dbReference type="InterPro" id="IPR046346">
    <property type="entry name" value="Aminoacid_DH-like_N_sf"/>
</dbReference>
<dbReference type="InterPro" id="IPR006151">
    <property type="entry name" value="Shikm_DH/Glu-tRNA_Rdtase"/>
</dbReference>
<dbReference type="GO" id="GO:0004764">
    <property type="term" value="F:shikimate 3-dehydrogenase (NADP+) activity"/>
    <property type="evidence" value="ECO:0007669"/>
    <property type="project" value="UniProtKB-EC"/>
</dbReference>
<feature type="binding site" evidence="8">
    <location>
        <position position="227"/>
    </location>
    <ligand>
        <name>shikimate</name>
        <dbReference type="ChEBI" id="CHEBI:36208"/>
    </ligand>
</feature>
<dbReference type="InterPro" id="IPR013708">
    <property type="entry name" value="Shikimate_DH-bd_N"/>
</dbReference>
<evidence type="ECO:0000256" key="2">
    <source>
        <dbReference type="ARBA" id="ARBA00012962"/>
    </source>
</evidence>
<dbReference type="PANTHER" id="PTHR21089">
    <property type="entry name" value="SHIKIMATE DEHYDROGENASE"/>
    <property type="match status" value="1"/>
</dbReference>
<feature type="binding site" evidence="8">
    <location>
        <position position="248"/>
    </location>
    <ligand>
        <name>NADP(+)</name>
        <dbReference type="ChEBI" id="CHEBI:58349"/>
    </ligand>
</feature>
<protein>
    <recommendedName>
        <fullName evidence="2 8">Shikimate dehydrogenase (NADP(+))</fullName>
        <shortName evidence="8">SDH</shortName>
        <ecNumber evidence="2 8">1.1.1.25</ecNumber>
    </recommendedName>
</protein>
<dbReference type="Pfam" id="PF01488">
    <property type="entry name" value="Shikimate_DH"/>
    <property type="match status" value="1"/>
</dbReference>
<feature type="binding site" evidence="8">
    <location>
        <position position="255"/>
    </location>
    <ligand>
        <name>shikimate</name>
        <dbReference type="ChEBI" id="CHEBI:36208"/>
    </ligand>
</feature>
<comment type="caution">
    <text evidence="12">The sequence shown here is derived from an EMBL/GenBank/DDBJ whole genome shotgun (WGS) entry which is preliminary data.</text>
</comment>
<evidence type="ECO:0000259" key="10">
    <source>
        <dbReference type="Pfam" id="PF08501"/>
    </source>
</evidence>
<keyword evidence="3 8" id="KW-0028">Amino-acid biosynthesis</keyword>
<feature type="binding site" evidence="8">
    <location>
        <position position="84"/>
    </location>
    <ligand>
        <name>NADP(+)</name>
        <dbReference type="ChEBI" id="CHEBI:58349"/>
    </ligand>
</feature>
<comment type="catalytic activity">
    <reaction evidence="7 8">
        <text>shikimate + NADP(+) = 3-dehydroshikimate + NADPH + H(+)</text>
        <dbReference type="Rhea" id="RHEA:17737"/>
        <dbReference type="ChEBI" id="CHEBI:15378"/>
        <dbReference type="ChEBI" id="CHEBI:16630"/>
        <dbReference type="ChEBI" id="CHEBI:36208"/>
        <dbReference type="ChEBI" id="CHEBI:57783"/>
        <dbReference type="ChEBI" id="CHEBI:58349"/>
        <dbReference type="EC" id="1.1.1.25"/>
    </reaction>
</comment>
<feature type="active site" description="Proton acceptor" evidence="8">
    <location>
        <position position="72"/>
    </location>
</feature>
<gene>
    <name evidence="8 12" type="primary">aroE</name>
    <name evidence="12" type="ORF">AACH06_13965</name>
</gene>
<organism evidence="12 13">
    <name type="scientific">Ideonella lacteola</name>
    <dbReference type="NCBI Taxonomy" id="2984193"/>
    <lineage>
        <taxon>Bacteria</taxon>
        <taxon>Pseudomonadati</taxon>
        <taxon>Pseudomonadota</taxon>
        <taxon>Betaproteobacteria</taxon>
        <taxon>Burkholderiales</taxon>
        <taxon>Sphaerotilaceae</taxon>
        <taxon>Ideonella</taxon>
    </lineage>
</organism>
<dbReference type="InterPro" id="IPR022893">
    <property type="entry name" value="Shikimate_DH_fam"/>
</dbReference>
<evidence type="ECO:0000313" key="12">
    <source>
        <dbReference type="EMBL" id="MEK8031930.1"/>
    </source>
</evidence>
<dbReference type="SUPFAM" id="SSF51735">
    <property type="entry name" value="NAD(P)-binding Rossmann-fold domains"/>
    <property type="match status" value="1"/>
</dbReference>
<accession>A0ABU9BPN4</accession>
<evidence type="ECO:0000259" key="9">
    <source>
        <dbReference type="Pfam" id="PF01488"/>
    </source>
</evidence>
<feature type="binding site" evidence="8">
    <location>
        <begin position="157"/>
        <end position="162"/>
    </location>
    <ligand>
        <name>NADP(+)</name>
        <dbReference type="ChEBI" id="CHEBI:58349"/>
    </ligand>
</feature>
<dbReference type="NCBIfam" id="TIGR00507">
    <property type="entry name" value="aroE"/>
    <property type="match status" value="1"/>
</dbReference>
<reference evidence="12 13" key="1">
    <citation type="submission" date="2024-04" db="EMBL/GenBank/DDBJ databases">
        <title>Novel species of the genus Ideonella isolated from streams.</title>
        <authorList>
            <person name="Lu H."/>
        </authorList>
    </citation>
    <scope>NUCLEOTIDE SEQUENCE [LARGE SCALE GENOMIC DNA]</scope>
    <source>
        <strain evidence="12 13">DXS29W</strain>
    </source>
</reference>
<proteinExistence type="inferred from homology"/>
<name>A0ABU9BPN4_9BURK</name>
<feature type="binding site" evidence="8">
    <location>
        <position position="108"/>
    </location>
    <ligand>
        <name>shikimate</name>
        <dbReference type="ChEBI" id="CHEBI:36208"/>
    </ligand>
</feature>
<dbReference type="PANTHER" id="PTHR21089:SF1">
    <property type="entry name" value="BIFUNCTIONAL 3-DEHYDROQUINATE DEHYDRATASE_SHIKIMATE DEHYDROGENASE, CHLOROPLASTIC"/>
    <property type="match status" value="1"/>
</dbReference>
<dbReference type="Gene3D" id="3.40.50.720">
    <property type="entry name" value="NAD(P)-binding Rossmann-like Domain"/>
    <property type="match status" value="1"/>
</dbReference>
<comment type="pathway">
    <text evidence="1 8">Metabolic intermediate biosynthesis; chorismate biosynthesis; chorismate from D-erythrose 4-phosphate and phosphoenolpyruvate: step 4/7.</text>
</comment>
<feature type="domain" description="SDH C-terminal" evidence="11">
    <location>
        <begin position="248"/>
        <end position="274"/>
    </location>
</feature>
<keyword evidence="13" id="KW-1185">Reference proteome</keyword>
<feature type="domain" description="Quinate/shikimate 5-dehydrogenase/glutamyl-tRNA reductase" evidence="9">
    <location>
        <begin position="121"/>
        <end position="173"/>
    </location>
</feature>
<feature type="domain" description="Shikimate dehydrogenase substrate binding N-terminal" evidence="10">
    <location>
        <begin position="13"/>
        <end position="95"/>
    </location>
</feature>
<dbReference type="HAMAP" id="MF_00222">
    <property type="entry name" value="Shikimate_DH_AroE"/>
    <property type="match status" value="1"/>
</dbReference>
<keyword evidence="6 8" id="KW-0057">Aromatic amino acid biosynthesis</keyword>
<keyword evidence="4 8" id="KW-0521">NADP</keyword>
<evidence type="ECO:0000313" key="13">
    <source>
        <dbReference type="Proteomes" id="UP001371218"/>
    </source>
</evidence>
<dbReference type="InterPro" id="IPR041121">
    <property type="entry name" value="SDH_C"/>
</dbReference>
<evidence type="ECO:0000256" key="6">
    <source>
        <dbReference type="ARBA" id="ARBA00023141"/>
    </source>
</evidence>
<dbReference type="Pfam" id="PF08501">
    <property type="entry name" value="Shikimate_dh_N"/>
    <property type="match status" value="1"/>
</dbReference>
<dbReference type="Pfam" id="PF18317">
    <property type="entry name" value="SDH_C"/>
    <property type="match status" value="1"/>
</dbReference>
<comment type="similarity">
    <text evidence="8">Belongs to the shikimate dehydrogenase family.</text>
</comment>
<dbReference type="InterPro" id="IPR036291">
    <property type="entry name" value="NAD(P)-bd_dom_sf"/>
</dbReference>
<evidence type="ECO:0000256" key="5">
    <source>
        <dbReference type="ARBA" id="ARBA00023002"/>
    </source>
</evidence>
<dbReference type="Proteomes" id="UP001371218">
    <property type="component" value="Unassembled WGS sequence"/>
</dbReference>
<dbReference type="EC" id="1.1.1.25" evidence="2 8"/>
<evidence type="ECO:0000256" key="3">
    <source>
        <dbReference type="ARBA" id="ARBA00022605"/>
    </source>
</evidence>
<comment type="subunit">
    <text evidence="8">Homodimer.</text>
</comment>
<keyword evidence="5 8" id="KW-0560">Oxidoreductase</keyword>
<dbReference type="Gene3D" id="3.40.50.10860">
    <property type="entry name" value="Leucine Dehydrogenase, chain A, domain 1"/>
    <property type="match status" value="1"/>
</dbReference>
<dbReference type="InterPro" id="IPR011342">
    <property type="entry name" value="Shikimate_DH"/>
</dbReference>
<evidence type="ECO:0000256" key="7">
    <source>
        <dbReference type="ARBA" id="ARBA00049442"/>
    </source>
</evidence>
<feature type="binding site" evidence="8">
    <location>
        <begin position="133"/>
        <end position="137"/>
    </location>
    <ligand>
        <name>NADP(+)</name>
        <dbReference type="ChEBI" id="CHEBI:58349"/>
    </ligand>
</feature>
<dbReference type="CDD" id="cd01065">
    <property type="entry name" value="NAD_bind_Shikimate_DH"/>
    <property type="match status" value="1"/>
</dbReference>
<evidence type="ECO:0000256" key="1">
    <source>
        <dbReference type="ARBA" id="ARBA00004871"/>
    </source>
</evidence>
<evidence type="ECO:0000259" key="11">
    <source>
        <dbReference type="Pfam" id="PF18317"/>
    </source>
</evidence>
<dbReference type="RefSeq" id="WP_341426330.1">
    <property type="nucleotide sequence ID" value="NZ_JBBUTG010000007.1"/>
</dbReference>
<evidence type="ECO:0000256" key="8">
    <source>
        <dbReference type="HAMAP-Rule" id="MF_00222"/>
    </source>
</evidence>
<feature type="binding site" evidence="8">
    <location>
        <begin position="21"/>
        <end position="23"/>
    </location>
    <ligand>
        <name>shikimate</name>
        <dbReference type="ChEBI" id="CHEBI:36208"/>
    </ligand>
</feature>
<feature type="binding site" evidence="8">
    <location>
        <position position="68"/>
    </location>
    <ligand>
        <name>shikimate</name>
        <dbReference type="ChEBI" id="CHEBI:36208"/>
    </ligand>
</feature>
<dbReference type="EMBL" id="JBBUTG010000007">
    <property type="protein sequence ID" value="MEK8031930.1"/>
    <property type="molecule type" value="Genomic_DNA"/>
</dbReference>
<feature type="binding site" evidence="8">
    <location>
        <position position="225"/>
    </location>
    <ligand>
        <name>NADP(+)</name>
        <dbReference type="ChEBI" id="CHEBI:58349"/>
    </ligand>
</feature>
<comment type="function">
    <text evidence="8">Involved in the biosynthesis of the chorismate, which leads to the biosynthesis of aromatic amino acids. Catalyzes the reversible NADPH linked reduction of 3-dehydroshikimate (DHSA) to yield shikimate (SA).</text>
</comment>